<gene>
    <name evidence="2" type="ORF">Acr_04g0000160</name>
</gene>
<dbReference type="GO" id="GO:0016757">
    <property type="term" value="F:glycosyltransferase activity"/>
    <property type="evidence" value="ECO:0007669"/>
    <property type="project" value="UniProtKB-KW"/>
</dbReference>
<keyword evidence="1" id="KW-0812">Transmembrane</keyword>
<name>A0A7J0EFM3_9ERIC</name>
<evidence type="ECO:0000313" key="2">
    <source>
        <dbReference type="EMBL" id="GFY85278.1"/>
    </source>
</evidence>
<reference evidence="2 3" key="1">
    <citation type="submission" date="2019-07" db="EMBL/GenBank/DDBJ databases">
        <title>De Novo Assembly of kiwifruit Actinidia rufa.</title>
        <authorList>
            <person name="Sugita-Konishi S."/>
            <person name="Sato K."/>
            <person name="Mori E."/>
            <person name="Abe Y."/>
            <person name="Kisaki G."/>
            <person name="Hamano K."/>
            <person name="Suezawa K."/>
            <person name="Otani M."/>
            <person name="Fukuda T."/>
            <person name="Manabe T."/>
            <person name="Gomi K."/>
            <person name="Tabuchi M."/>
            <person name="Akimitsu K."/>
            <person name="Kataoka I."/>
        </authorList>
    </citation>
    <scope>NUCLEOTIDE SEQUENCE [LARGE SCALE GENOMIC DNA]</scope>
    <source>
        <strain evidence="3">cv. Fuchu</strain>
    </source>
</reference>
<feature type="transmembrane region" description="Helical" evidence="1">
    <location>
        <begin position="62"/>
        <end position="83"/>
    </location>
</feature>
<sequence length="228" mass="24791">MHGYSPLGRPSPSSPRRIRHGCFKNASVGGVGSFRGGDAKLQRFVERLVYVFISAVYRRRGVLLFAPLLYISGMLLYMGSLGFDVVVVSKVTGGGGKSAPPGSVYRSPQVFEKLWPFMEAENNASSSNALMHVWNPKLRQGWKPCINHSSSQAGDVNPCGPADGIRVMWKNAELNEMEKKQISPLAMPLLGRESRDWLLNNSGRGGLYGGRRVANSVPPIGTIITGSD</sequence>
<dbReference type="Proteomes" id="UP000585474">
    <property type="component" value="Unassembled WGS sequence"/>
</dbReference>
<comment type="caution">
    <text evidence="2">The sequence shown here is derived from an EMBL/GenBank/DDBJ whole genome shotgun (WGS) entry which is preliminary data.</text>
</comment>
<evidence type="ECO:0000256" key="1">
    <source>
        <dbReference type="SAM" id="Phobius"/>
    </source>
</evidence>
<dbReference type="InterPro" id="IPR024709">
    <property type="entry name" value="FucosylTrfase_pln"/>
</dbReference>
<keyword evidence="3" id="KW-1185">Reference proteome</keyword>
<proteinExistence type="predicted"/>
<keyword evidence="1" id="KW-0472">Membrane</keyword>
<protein>
    <submittedName>
        <fullName evidence="2">O-fucosyltransferase family protein</fullName>
    </submittedName>
</protein>
<dbReference type="OrthoDB" id="1745520at2759"/>
<accession>A0A7J0EFM3</accession>
<keyword evidence="2" id="KW-0328">Glycosyltransferase</keyword>
<dbReference type="PANTHER" id="PTHR31288:SF22">
    <property type="entry name" value="O-FUCOSYLTRANSFERASE 9"/>
    <property type="match status" value="1"/>
</dbReference>
<dbReference type="EMBL" id="BJWL01000004">
    <property type="protein sequence ID" value="GFY85278.1"/>
    <property type="molecule type" value="Genomic_DNA"/>
</dbReference>
<evidence type="ECO:0000313" key="3">
    <source>
        <dbReference type="Proteomes" id="UP000585474"/>
    </source>
</evidence>
<dbReference type="AlphaFoldDB" id="A0A7J0EFM3"/>
<organism evidence="2 3">
    <name type="scientific">Actinidia rufa</name>
    <dbReference type="NCBI Taxonomy" id="165716"/>
    <lineage>
        <taxon>Eukaryota</taxon>
        <taxon>Viridiplantae</taxon>
        <taxon>Streptophyta</taxon>
        <taxon>Embryophyta</taxon>
        <taxon>Tracheophyta</taxon>
        <taxon>Spermatophyta</taxon>
        <taxon>Magnoliopsida</taxon>
        <taxon>eudicotyledons</taxon>
        <taxon>Gunneridae</taxon>
        <taxon>Pentapetalae</taxon>
        <taxon>asterids</taxon>
        <taxon>Ericales</taxon>
        <taxon>Actinidiaceae</taxon>
        <taxon>Actinidia</taxon>
    </lineage>
</organism>
<keyword evidence="1" id="KW-1133">Transmembrane helix</keyword>
<keyword evidence="2" id="KW-0808">Transferase</keyword>
<dbReference type="PANTHER" id="PTHR31288">
    <property type="entry name" value="O-FUCOSYLTRANSFERASE FAMILY PROTEIN"/>
    <property type="match status" value="1"/>
</dbReference>